<proteinExistence type="predicted"/>
<dbReference type="EMBL" id="RAPQ01000008">
    <property type="protein sequence ID" value="RKE04119.1"/>
    <property type="molecule type" value="Genomic_DNA"/>
</dbReference>
<evidence type="ECO:0008006" key="4">
    <source>
        <dbReference type="Google" id="ProtNLM"/>
    </source>
</evidence>
<dbReference type="SUPFAM" id="SSF56935">
    <property type="entry name" value="Porins"/>
    <property type="match status" value="1"/>
</dbReference>
<dbReference type="AlphaFoldDB" id="A0A419X958"/>
<evidence type="ECO:0000313" key="2">
    <source>
        <dbReference type="EMBL" id="RKE04119.1"/>
    </source>
</evidence>
<evidence type="ECO:0000313" key="3">
    <source>
        <dbReference type="Proteomes" id="UP000284531"/>
    </source>
</evidence>
<sequence length="387" mass="44704">MKETLLRRIKLLLALMIIVNVTQAQKIKDVKIGGALRFNYRYKDWDENNKDVGGDAVLDVFRLNAKARYEKLYLDAEYRFYPSEFGGGMLHHGFIGYNFNDNSHLELGVHQVPFGIQPFASHSWFFNLPYYVGLEDDYDTGLKYVFDTNKWNFAFAFYKNAEGGRSWTTFSNGSEGNAVDLARYSYDLAGDNEENGQFNFRVARKFNNQEIGFSAQLARYRNHVKDKNHHYNAFALHYHGRFLKDERLDVKFELTRYDYKGTDNDLIKMAAYNYTYDIASEASIICGGIAYTIPVEWGPIESVQVYDNYNYMKKGNSQFNDTQMNVLGMMVKAGPIYTYIDYASGKNQDWLGPWGAFGDSASEYGFGRGAANPEWHSWFNVNVGYYF</sequence>
<organism evidence="2 3">
    <name type="scientific">Marinifilum flexuosum</name>
    <dbReference type="NCBI Taxonomy" id="1117708"/>
    <lineage>
        <taxon>Bacteria</taxon>
        <taxon>Pseudomonadati</taxon>
        <taxon>Bacteroidota</taxon>
        <taxon>Bacteroidia</taxon>
        <taxon>Marinilabiliales</taxon>
        <taxon>Marinifilaceae</taxon>
    </lineage>
</organism>
<evidence type="ECO:0000256" key="1">
    <source>
        <dbReference type="SAM" id="SignalP"/>
    </source>
</evidence>
<accession>A0A419X958</accession>
<feature type="signal peptide" evidence="1">
    <location>
        <begin position="1"/>
        <end position="24"/>
    </location>
</feature>
<protein>
    <recommendedName>
        <fullName evidence="4">Phosphate-selective porin O/P</fullName>
    </recommendedName>
</protein>
<name>A0A419X958_9BACT</name>
<keyword evidence="3" id="KW-1185">Reference proteome</keyword>
<gene>
    <name evidence="2" type="ORF">BXY64_1133</name>
</gene>
<reference evidence="2 3" key="1">
    <citation type="submission" date="2018-09" db="EMBL/GenBank/DDBJ databases">
        <title>Genomic Encyclopedia of Archaeal and Bacterial Type Strains, Phase II (KMG-II): from individual species to whole genera.</title>
        <authorList>
            <person name="Goeker M."/>
        </authorList>
    </citation>
    <scope>NUCLEOTIDE SEQUENCE [LARGE SCALE GENOMIC DNA]</scope>
    <source>
        <strain evidence="2 3">DSM 21950</strain>
    </source>
</reference>
<dbReference type="Proteomes" id="UP000284531">
    <property type="component" value="Unassembled WGS sequence"/>
</dbReference>
<feature type="chain" id="PRO_5019587670" description="Phosphate-selective porin O/P" evidence="1">
    <location>
        <begin position="25"/>
        <end position="387"/>
    </location>
</feature>
<comment type="caution">
    <text evidence="2">The sequence shown here is derived from an EMBL/GenBank/DDBJ whole genome shotgun (WGS) entry which is preliminary data.</text>
</comment>
<dbReference type="RefSeq" id="WP_120238924.1">
    <property type="nucleotide sequence ID" value="NZ_RAPQ01000008.1"/>
</dbReference>
<keyword evidence="1" id="KW-0732">Signal</keyword>
<dbReference type="OrthoDB" id="625456at2"/>